<evidence type="ECO:0000256" key="2">
    <source>
        <dbReference type="ARBA" id="ARBA00022741"/>
    </source>
</evidence>
<feature type="compositionally biased region" description="Low complexity" evidence="4">
    <location>
        <begin position="127"/>
        <end position="137"/>
    </location>
</feature>
<comment type="caution">
    <text evidence="6">The sequence shown here is derived from an EMBL/GenBank/DDBJ whole genome shotgun (WGS) entry which is preliminary data.</text>
</comment>
<dbReference type="EMBL" id="JAQGDS010000011">
    <property type="protein sequence ID" value="KAJ6257338.1"/>
    <property type="molecule type" value="Genomic_DNA"/>
</dbReference>
<dbReference type="Gene3D" id="1.10.8.60">
    <property type="match status" value="2"/>
</dbReference>
<keyword evidence="7" id="KW-1185">Reference proteome</keyword>
<dbReference type="InterPro" id="IPR000641">
    <property type="entry name" value="CbxX/CfxQ"/>
</dbReference>
<dbReference type="SUPFAM" id="SSF52540">
    <property type="entry name" value="P-loop containing nucleoside triphosphate hydrolases"/>
    <property type="match status" value="3"/>
</dbReference>
<dbReference type="Gene3D" id="3.40.50.300">
    <property type="entry name" value="P-loop containing nucleotide triphosphate hydrolases"/>
    <property type="match status" value="3"/>
</dbReference>
<dbReference type="FunFam" id="3.40.50.300:FF:000216">
    <property type="entry name" value="Type VII secretion ATPase EccA"/>
    <property type="match status" value="1"/>
</dbReference>
<keyword evidence="3" id="KW-0067">ATP-binding</keyword>
<comment type="similarity">
    <text evidence="1">Belongs to the CbxX/CfxQ family.</text>
</comment>
<feature type="region of interest" description="Disordered" evidence="4">
    <location>
        <begin position="422"/>
        <end position="458"/>
    </location>
</feature>
<feature type="compositionally biased region" description="Low complexity" evidence="4">
    <location>
        <begin position="145"/>
        <end position="161"/>
    </location>
</feature>
<feature type="compositionally biased region" description="Polar residues" evidence="4">
    <location>
        <begin position="1"/>
        <end position="32"/>
    </location>
</feature>
<dbReference type="InterPro" id="IPR027417">
    <property type="entry name" value="P-loop_NTPase"/>
</dbReference>
<evidence type="ECO:0000313" key="6">
    <source>
        <dbReference type="EMBL" id="KAJ6257338.1"/>
    </source>
</evidence>
<keyword evidence="2" id="KW-0547">Nucleotide-binding</keyword>
<sequence length="1014" mass="113870">MEKSGTSDISPDQSEDIGTTESHDNATANPNPSGDICPPQEEIEEEPKSLQPCQLYDLETTAGRVEGEPSQCPESQITEAVEATTMDQDVIDAKDTSVKIPESDQETRPCSAMSNCHAGDEDEDFGAAQSSSASSVSSDEDYQVPYVSRLPPSRRSYSYGYPRRHPHPPFQNRRMDPNAGNEDGSDSDEEGGSSFEENLETLPDSSPQRQEWIRRKQQENIENKWLDKLMSMVGLENIKAQFLAIVDRVEVAKRIGKQDEVLRNERFDALFVGNSGTGKNTVARLYARFLASLNIVSSYRSVQTSGPRPYGAETFDRDRKTPRVLIITGKEMNNFVDQNPQAHYLPQKLIFDDYSDQELLHIWTRMIRKRSLTIEGGADGVYSRILIRRVARGRGARLFGNVHNLKSELSKILDRQARRLHLERTEQSRSQPAHTESEHPEAEPNLTPEVQNPTKDDKPSVAAEDLFLTVRDLLGPEPSEIRDNIGAWKELERMVGLDDIKEAIDTLYQLSCDNYQREIQGKKTIEISLNRVFLGPPGTGKSTVARLYGEILASLGLLSSGEIVVKDFADFHPNTLLDATRGKVLVIDNTHMLNDATTDHLIAGLPNTPGEDRCVILIGYPKLMKDMFEQPNPGFQSRFHMNAAFRFQDYNDSQLGQILDLMLSRDGLSATEEARRAAIKVLSLERDQPNFGNGRAVENLLNRAKAARHKRELTRTTENIVFTPLDFDPEYGKVSQASENCAELFKDFVGYKKIIKQFQEYQKVAAILQARGKDPRNHIPFTFVFKGPPGTGKTVTARKLGQIYYDMGLLSKPEVVECSVSDVVGEYVGQTEAKVARLFNRALGKVLFIDEAYRLAGSSEDTSRYTFGAEAIGELVDGITKTKYSRKLVIVLAGYNRDMDRLMGMNQGLRSRFPTEIVFPRMQPKACLRHLQWKLKEYQIQIVDDEGSNEKQKKILDLFAKLHAMGLMDNGRDVETLAESISRHVLIGMKPDCDDESPLTVSTDEIIQLLLGMN</sequence>
<protein>
    <submittedName>
        <fullName evidence="6">Stage V sporulation protein K</fullName>
    </submittedName>
</protein>
<dbReference type="GO" id="GO:0016887">
    <property type="term" value="F:ATP hydrolysis activity"/>
    <property type="evidence" value="ECO:0007669"/>
    <property type="project" value="InterPro"/>
</dbReference>
<dbReference type="InterPro" id="IPR050773">
    <property type="entry name" value="CbxX/CfxQ_RuBisCO_ESX"/>
</dbReference>
<reference evidence="6" key="1">
    <citation type="submission" date="2023-01" db="EMBL/GenBank/DDBJ databases">
        <title>The chitinases involved in constricting ring structure development in the nematode-trapping fungus Drechslerella dactyloides.</title>
        <authorList>
            <person name="Wang R."/>
            <person name="Zhang L."/>
            <person name="Tang P."/>
            <person name="Li S."/>
            <person name="Liang L."/>
        </authorList>
    </citation>
    <scope>NUCLEOTIDE SEQUENCE</scope>
    <source>
        <strain evidence="6">YMF1.00031</strain>
    </source>
</reference>
<dbReference type="SMART" id="SM00382">
    <property type="entry name" value="AAA"/>
    <property type="match status" value="3"/>
</dbReference>
<dbReference type="InterPro" id="IPR041627">
    <property type="entry name" value="AAA_lid_6"/>
</dbReference>
<evidence type="ECO:0000256" key="1">
    <source>
        <dbReference type="ARBA" id="ARBA00010378"/>
    </source>
</evidence>
<gene>
    <name evidence="6" type="ORF">Dda_8227</name>
</gene>
<feature type="compositionally biased region" description="Basic and acidic residues" evidence="4">
    <location>
        <begin position="91"/>
        <end position="107"/>
    </location>
</feature>
<feature type="domain" description="AAA+ ATPase" evidence="5">
    <location>
        <begin position="528"/>
        <end position="638"/>
    </location>
</feature>
<dbReference type="Proteomes" id="UP001221413">
    <property type="component" value="Unassembled WGS sequence"/>
</dbReference>
<dbReference type="AlphaFoldDB" id="A0AAD6IRV1"/>
<feature type="domain" description="AAA+ ATPase" evidence="5">
    <location>
        <begin position="265"/>
        <end position="501"/>
    </location>
</feature>
<evidence type="ECO:0000259" key="5">
    <source>
        <dbReference type="SMART" id="SM00382"/>
    </source>
</evidence>
<dbReference type="Pfam" id="PF00004">
    <property type="entry name" value="AAA"/>
    <property type="match status" value="1"/>
</dbReference>
<accession>A0AAD6IRV1</accession>
<proteinExistence type="inferred from homology"/>
<name>A0AAD6IRV1_DREDA</name>
<evidence type="ECO:0000256" key="4">
    <source>
        <dbReference type="SAM" id="MobiDB-lite"/>
    </source>
</evidence>
<evidence type="ECO:0000313" key="7">
    <source>
        <dbReference type="Proteomes" id="UP001221413"/>
    </source>
</evidence>
<dbReference type="GO" id="GO:0005524">
    <property type="term" value="F:ATP binding"/>
    <property type="evidence" value="ECO:0007669"/>
    <property type="project" value="UniProtKB-KW"/>
</dbReference>
<organism evidence="6 7">
    <name type="scientific">Drechslerella dactyloides</name>
    <name type="common">Nematode-trapping fungus</name>
    <name type="synonym">Arthrobotrys dactyloides</name>
    <dbReference type="NCBI Taxonomy" id="74499"/>
    <lineage>
        <taxon>Eukaryota</taxon>
        <taxon>Fungi</taxon>
        <taxon>Dikarya</taxon>
        <taxon>Ascomycota</taxon>
        <taxon>Pezizomycotina</taxon>
        <taxon>Orbiliomycetes</taxon>
        <taxon>Orbiliales</taxon>
        <taxon>Orbiliaceae</taxon>
        <taxon>Drechslerella</taxon>
    </lineage>
</organism>
<dbReference type="Pfam" id="PF17866">
    <property type="entry name" value="AAA_lid_6"/>
    <property type="match status" value="1"/>
</dbReference>
<dbReference type="PRINTS" id="PR00819">
    <property type="entry name" value="CBXCFQXSUPER"/>
</dbReference>
<dbReference type="InterPro" id="IPR003959">
    <property type="entry name" value="ATPase_AAA_core"/>
</dbReference>
<dbReference type="PANTHER" id="PTHR43392">
    <property type="entry name" value="AAA-TYPE ATPASE FAMILY PROTEIN / ANKYRIN REPEAT FAMILY PROTEIN"/>
    <property type="match status" value="1"/>
</dbReference>
<evidence type="ECO:0000256" key="3">
    <source>
        <dbReference type="ARBA" id="ARBA00022840"/>
    </source>
</evidence>
<dbReference type="InterPro" id="IPR003593">
    <property type="entry name" value="AAA+_ATPase"/>
</dbReference>
<feature type="region of interest" description="Disordered" evidence="4">
    <location>
        <begin position="1"/>
        <end position="51"/>
    </location>
</feature>
<feature type="domain" description="AAA+ ATPase" evidence="5">
    <location>
        <begin position="779"/>
        <end position="923"/>
    </location>
</feature>
<dbReference type="PANTHER" id="PTHR43392:SF2">
    <property type="entry name" value="AAA-TYPE ATPASE FAMILY PROTEIN _ ANKYRIN REPEAT FAMILY PROTEIN"/>
    <property type="match status" value="1"/>
</dbReference>
<feature type="region of interest" description="Disordered" evidence="4">
    <location>
        <begin position="85"/>
        <end position="209"/>
    </location>
</feature>